<gene>
    <name evidence="1" type="ORF">DC3_50590</name>
</gene>
<evidence type="ECO:0008006" key="3">
    <source>
        <dbReference type="Google" id="ProtNLM"/>
    </source>
</evidence>
<reference evidence="1 2" key="1">
    <citation type="submission" date="2019-07" db="EMBL/GenBank/DDBJ databases">
        <title>Whole genome shotgun sequence of Deinococcus cellulosilyticus NBRC 106333.</title>
        <authorList>
            <person name="Hosoyama A."/>
            <person name="Uohara A."/>
            <person name="Ohji S."/>
            <person name="Ichikawa N."/>
        </authorList>
    </citation>
    <scope>NUCLEOTIDE SEQUENCE [LARGE SCALE GENOMIC DNA]</scope>
    <source>
        <strain evidence="1 2">NBRC 106333</strain>
    </source>
</reference>
<dbReference type="OrthoDB" id="51899at2"/>
<comment type="caution">
    <text evidence="1">The sequence shown here is derived from an EMBL/GenBank/DDBJ whole genome shotgun (WGS) entry which is preliminary data.</text>
</comment>
<dbReference type="RefSeq" id="WP_146889961.1">
    <property type="nucleotide sequence ID" value="NZ_BJXB01000034.1"/>
</dbReference>
<name>A0A511N9C0_DEIC1</name>
<proteinExistence type="predicted"/>
<dbReference type="InterPro" id="IPR011990">
    <property type="entry name" value="TPR-like_helical_dom_sf"/>
</dbReference>
<accession>A0A511N9C0</accession>
<dbReference type="Gene3D" id="1.25.40.10">
    <property type="entry name" value="Tetratricopeptide repeat domain"/>
    <property type="match status" value="2"/>
</dbReference>
<keyword evidence="2" id="KW-1185">Reference proteome</keyword>
<dbReference type="SUPFAM" id="SSF48452">
    <property type="entry name" value="TPR-like"/>
    <property type="match status" value="1"/>
</dbReference>
<evidence type="ECO:0000313" key="2">
    <source>
        <dbReference type="Proteomes" id="UP000321306"/>
    </source>
</evidence>
<dbReference type="InterPro" id="IPR027417">
    <property type="entry name" value="P-loop_NTPase"/>
</dbReference>
<dbReference type="AlphaFoldDB" id="A0A511N9C0"/>
<protein>
    <recommendedName>
        <fullName evidence="3">Tetratricopeptide repeat protein</fullName>
    </recommendedName>
</protein>
<organism evidence="1 2">
    <name type="scientific">Deinococcus cellulosilyticus (strain DSM 18568 / NBRC 106333 / KACC 11606 / 5516J-15)</name>
    <dbReference type="NCBI Taxonomy" id="1223518"/>
    <lineage>
        <taxon>Bacteria</taxon>
        <taxon>Thermotogati</taxon>
        <taxon>Deinococcota</taxon>
        <taxon>Deinococci</taxon>
        <taxon>Deinococcales</taxon>
        <taxon>Deinococcaceae</taxon>
        <taxon>Deinococcus</taxon>
    </lineage>
</organism>
<dbReference type="Proteomes" id="UP000321306">
    <property type="component" value="Unassembled WGS sequence"/>
</dbReference>
<dbReference type="EMBL" id="BJXB01000034">
    <property type="protein sequence ID" value="GEM49424.1"/>
    <property type="molecule type" value="Genomic_DNA"/>
</dbReference>
<dbReference type="SUPFAM" id="SSF52540">
    <property type="entry name" value="P-loop containing nucleoside triphosphate hydrolases"/>
    <property type="match status" value="1"/>
</dbReference>
<sequence length="1000" mass="110800">MQTTWLKILEHLRPSLRGQRDEHGHVGSLRWLEKQMEAKNANPHAVRNIIYREIGTAEDKSTLFQIIANLYEQNNMELPEPPEGARDVASSRVMKQASQLLGRQKKRAYRQFIAGIRAGRAPRMVVVGRNGVGKTILIDHLERSLRELGVQESYRLMLDGEIAPSLTSILELSGANAESLARLHSGLPFAVQASLQHEVARLIRERMEGKILLVRIGNAPNTIAGTQPRNALGESISLSRWVWENLFLPLQTTSTSVLLALSDPREVHPHYKGEVITLKPPTLEEARRFLTTRMPATPSEADRLIRQSGRNLEQLALIAGLSALGSGARVHDVRTVLSDPEVRALLNVLAAAILPGESSAPRFVVEHALGRPLGTLPEVYRNLMDDTSSKTVRVVSRDLLPEVKKHLRPDELARAHRLASEAYARALENAREGEKAVFEERMLAHLARSGAWAEVIQWVSKHGERYGVLADAWARARRQVHGAVLESLARVVAGYYAALGQYAHPDARDAISVMLESNDTGARAWGRVKLAESAIDRAAYEAAQNLLNNQDIQDVLSGKETSEIARVTRAEAVLVQAALARWQGDLEAATRFVNLAVEYASEADSTLSNRTKLWRGLIMKDSGHWTEALNDLSAILDRDPLLYARARYQEGDLRLRLGQPFPAVTALKEAHDALESAGAALEERARVTARYATGLRRLGRISEAKVVMDEAERLSQGTDPVIQARVISEKAPIMLAMENFREGLRLAQAATQALRIGTERRQEAQYREWRASYRIGLAYLARGLGNPYLPPFPGPTFDHPDIQVARGILHRVLEEATPYTHTADRYTILITDILLNLAAAEPDAHKALVHAKRALDLTNHSYAEAQVRATLADVYLRMHEPDKALAEVNRAHALLRRAALGMQDPSNQTRPDPGVTSALISLEARALMQTEPDLKATLQWVKTAMQDPDLAGFKASVMREIGKALEEHADATQAQKTMLEVFPQLKGCELSARDALSMLV</sequence>
<evidence type="ECO:0000313" key="1">
    <source>
        <dbReference type="EMBL" id="GEM49424.1"/>
    </source>
</evidence>